<keyword evidence="8 12" id="KW-0333">Golgi apparatus</keyword>
<name>A0A7J7IHU5_9RHOD</name>
<sequence length="205" mass="22427">MPVQQPKALAFLVQSVRGSRLLARFYDQGLYTDERSKKAFEERLHQMWRTAGSTDMASESAWTAGLDAGAFSAAGTALALLGDNDVLVSGNQVVLYRPGVDLCFLLVTLATENEVIFSQVLSCLTNALGALVGELSEFNILRNYEALLLVVDEVFDDSGAILELDPVEVRERIMPVLPRTFSVGDQSFSEALHQAKATLTRTLLK</sequence>
<comment type="subunit">
    <text evidence="3 12">Oligomeric complex that consists of at least the alpha, beta, beta', gamma, delta, epsilon and zeta subunits.</text>
</comment>
<evidence type="ECO:0000256" key="7">
    <source>
        <dbReference type="ARBA" id="ARBA00022927"/>
    </source>
</evidence>
<organism evidence="14 15">
    <name type="scientific">Cyanidiococcus yangmingshanensis</name>
    <dbReference type="NCBI Taxonomy" id="2690220"/>
    <lineage>
        <taxon>Eukaryota</taxon>
        <taxon>Rhodophyta</taxon>
        <taxon>Bangiophyceae</taxon>
        <taxon>Cyanidiales</taxon>
        <taxon>Cyanidiaceae</taxon>
        <taxon>Cyanidiococcus</taxon>
    </lineage>
</organism>
<evidence type="ECO:0000313" key="15">
    <source>
        <dbReference type="Proteomes" id="UP000530660"/>
    </source>
</evidence>
<evidence type="ECO:0000256" key="1">
    <source>
        <dbReference type="ARBA" id="ARBA00004255"/>
    </source>
</evidence>
<evidence type="ECO:0000256" key="3">
    <source>
        <dbReference type="ARBA" id="ARBA00011775"/>
    </source>
</evidence>
<keyword evidence="15" id="KW-1185">Reference proteome</keyword>
<evidence type="ECO:0000256" key="5">
    <source>
        <dbReference type="ARBA" id="ARBA00022490"/>
    </source>
</evidence>
<comment type="subcellular location">
    <subcellularLocation>
        <location evidence="12">Cytoplasm</location>
    </subcellularLocation>
    <subcellularLocation>
        <location evidence="1 12">Golgi apparatus membrane</location>
        <topology evidence="1 12">Peripheral membrane protein</topology>
        <orientation evidence="1 12">Cytoplasmic side</orientation>
    </subcellularLocation>
    <subcellularLocation>
        <location evidence="12">Cytoplasmic vesicle</location>
        <location evidence="12">COPI-coated vesicle membrane</location>
        <topology evidence="12">Peripheral membrane protein</topology>
        <orientation evidence="12">Cytoplasmic side</orientation>
    </subcellularLocation>
</comment>
<dbReference type="Proteomes" id="UP000530660">
    <property type="component" value="Unassembled WGS sequence"/>
</dbReference>
<dbReference type="Gene3D" id="3.30.450.60">
    <property type="match status" value="1"/>
</dbReference>
<dbReference type="InterPro" id="IPR022775">
    <property type="entry name" value="AP_mu_sigma_su"/>
</dbReference>
<keyword evidence="7 12" id="KW-0653">Protein transport</keyword>
<keyword evidence="10 12" id="KW-0968">Cytoplasmic vesicle</keyword>
<reference evidence="14 15" key="1">
    <citation type="journal article" date="2020" name="J. Phycol.">
        <title>Comparative genome analysis reveals Cyanidiococcus gen. nov., a new extremophilic red algal genus sister to Cyanidioschyzon (Cyanidioschyzonaceae, Rhodophyta).</title>
        <authorList>
            <person name="Liu S.-L."/>
            <person name="Chiang Y.-R."/>
            <person name="Yoon H.S."/>
            <person name="Fu H.-Y."/>
        </authorList>
    </citation>
    <scope>NUCLEOTIDE SEQUENCE [LARGE SCALE GENOMIC DNA]</scope>
    <source>
        <strain evidence="14 15">THAL066</strain>
    </source>
</reference>
<keyword evidence="4 12" id="KW-0813">Transport</keyword>
<dbReference type="InterPro" id="IPR011012">
    <property type="entry name" value="Longin-like_dom_sf"/>
</dbReference>
<dbReference type="InterPro" id="IPR039652">
    <property type="entry name" value="Coatomer_zeta"/>
</dbReference>
<keyword evidence="6 12" id="KW-0931">ER-Golgi transport</keyword>
<dbReference type="PANTHER" id="PTHR11043">
    <property type="entry name" value="ZETA-COAT PROTEIN"/>
    <property type="match status" value="1"/>
</dbReference>
<dbReference type="GO" id="GO:0030126">
    <property type="term" value="C:COPI vesicle coat"/>
    <property type="evidence" value="ECO:0007669"/>
    <property type="project" value="UniProtKB-UniRule"/>
</dbReference>
<evidence type="ECO:0000259" key="13">
    <source>
        <dbReference type="Pfam" id="PF01217"/>
    </source>
</evidence>
<evidence type="ECO:0000313" key="14">
    <source>
        <dbReference type="EMBL" id="KAF6002675.1"/>
    </source>
</evidence>
<accession>A0A7J7IHU5</accession>
<evidence type="ECO:0000256" key="8">
    <source>
        <dbReference type="ARBA" id="ARBA00023034"/>
    </source>
</evidence>
<dbReference type="GO" id="GO:0006890">
    <property type="term" value="P:retrograde vesicle-mediated transport, Golgi to endoplasmic reticulum"/>
    <property type="evidence" value="ECO:0007669"/>
    <property type="project" value="UniProtKB-UniRule"/>
</dbReference>
<feature type="domain" description="AP complex mu/sigma subunit" evidence="13">
    <location>
        <begin position="10"/>
        <end position="173"/>
    </location>
</feature>
<evidence type="ECO:0000256" key="12">
    <source>
        <dbReference type="RuleBase" id="RU366053"/>
    </source>
</evidence>
<evidence type="ECO:0000256" key="11">
    <source>
        <dbReference type="ARBA" id="ARBA00045555"/>
    </source>
</evidence>
<protein>
    <recommendedName>
        <fullName evidence="12">Coatomer subunit zeta</fullName>
    </recommendedName>
</protein>
<dbReference type="OrthoDB" id="10249988at2759"/>
<evidence type="ECO:0000256" key="2">
    <source>
        <dbReference type="ARBA" id="ARBA00006972"/>
    </source>
</evidence>
<evidence type="ECO:0000256" key="6">
    <source>
        <dbReference type="ARBA" id="ARBA00022892"/>
    </source>
</evidence>
<comment type="similarity">
    <text evidence="2 12">Belongs to the adaptor complexes small subunit family.</text>
</comment>
<keyword evidence="9 12" id="KW-0472">Membrane</keyword>
<dbReference type="EMBL" id="VWRR01000009">
    <property type="protein sequence ID" value="KAF6002675.1"/>
    <property type="molecule type" value="Genomic_DNA"/>
</dbReference>
<dbReference type="GO" id="GO:0006891">
    <property type="term" value="P:intra-Golgi vesicle-mediated transport"/>
    <property type="evidence" value="ECO:0007669"/>
    <property type="project" value="TreeGrafter"/>
</dbReference>
<keyword evidence="5 12" id="KW-0963">Cytoplasm</keyword>
<dbReference type="GO" id="GO:0000139">
    <property type="term" value="C:Golgi membrane"/>
    <property type="evidence" value="ECO:0007669"/>
    <property type="project" value="UniProtKB-SubCell"/>
</dbReference>
<dbReference type="AlphaFoldDB" id="A0A7J7IHU5"/>
<evidence type="ECO:0000256" key="10">
    <source>
        <dbReference type="ARBA" id="ARBA00023329"/>
    </source>
</evidence>
<evidence type="ECO:0000256" key="4">
    <source>
        <dbReference type="ARBA" id="ARBA00022448"/>
    </source>
</evidence>
<dbReference type="GO" id="GO:0006886">
    <property type="term" value="P:intracellular protein transport"/>
    <property type="evidence" value="ECO:0007669"/>
    <property type="project" value="TreeGrafter"/>
</dbReference>
<dbReference type="SUPFAM" id="SSF64356">
    <property type="entry name" value="SNARE-like"/>
    <property type="match status" value="1"/>
</dbReference>
<comment type="caution">
    <text evidence="14">The sequence shown here is derived from an EMBL/GenBank/DDBJ whole genome shotgun (WGS) entry which is preliminary data.</text>
</comment>
<comment type="function">
    <text evidence="11">The coatomer is a cytosolic protein complex that binds to dilysine motifs and reversibly associates with Golgi non-clathrin-coated vesicles, which further mediate biosynthetic protein transport from the ER, via the Golgi up to the trans Golgi network. Coatomer complex is required for budding from Golgi membranes, and is essential for the retrograde Golgi-to-ER transport of dilysine-tagged proteins. The zeta subunit may be involved in regulating the coat assembly and, hence, the rate of biosynthetic protein transport due to its association-dissociation properties with the coatomer complex.</text>
</comment>
<dbReference type="PANTHER" id="PTHR11043:SF0">
    <property type="entry name" value="COATOMER SUBUNIT ZETA"/>
    <property type="match status" value="1"/>
</dbReference>
<evidence type="ECO:0000256" key="9">
    <source>
        <dbReference type="ARBA" id="ARBA00023136"/>
    </source>
</evidence>
<dbReference type="Pfam" id="PF01217">
    <property type="entry name" value="Clat_adaptor_s"/>
    <property type="match status" value="1"/>
</dbReference>
<proteinExistence type="inferred from homology"/>
<gene>
    <name evidence="14" type="primary">COPZ2</name>
    <name evidence="14" type="ORF">F1559_001519</name>
</gene>